<sequence>MRTVLARIFRLTRLAASGPGAPVALVLYAVVLGLQFAAVWVSVQLINWFKVFYDALEQRDAAEALLQVGHFALLTAASAACFITGDWLRKRLQMRLRERLTACVLEAWLANKAYWHLRPGFSAQPVDNPDQRIAEDCRKFIERLLIETLDVISNVVALVSYVAVLWSLSAVPLSFTLFGVDVEIARYMVWAAFLYVAVSSLMTHLLGRPVKGLVFQQERREADFRHALVQLREGTDEIAQSSGEEAERRRLERRFGEIRRNWHRLIRAEVILGLFVQPYRQTVFRIPTFLALPAYFAGNLTLGGLMQLAQSFVNTSTSLSWFIFSYRDLAEFVAVSERLDGLLALARHPQTPEGVPQAVTRGPAPGGGLALRGVALSTPQGMRLAPVPDVALRPGQCLWVAGPSGVGKSTLLAALSGLWPFGEGRISMPDGPRLVLPQAPRVFPEGLAHAASYPLEPEEVGREAIEAALREVGLGHKLAALDLPGAEGFAGLSMGERQRLALARVFIHRPAVLILDEATSALDARSEVDLLARLRAALPGATIICAAHRPPEALGDYVTLHLTAPDADTRPEPELSATGALA</sequence>
<dbReference type="PANTHER" id="PTHR11384">
    <property type="entry name" value="ATP-BINDING CASSETTE, SUB-FAMILY D MEMBER"/>
    <property type="match status" value="1"/>
</dbReference>
<keyword evidence="5" id="KW-0067">ATP-binding</keyword>
<feature type="domain" description="ABC transmembrane type-1" evidence="10">
    <location>
        <begin position="29"/>
        <end position="331"/>
    </location>
</feature>
<feature type="domain" description="ABC transporter" evidence="9">
    <location>
        <begin position="369"/>
        <end position="581"/>
    </location>
</feature>
<feature type="transmembrane region" description="Helical" evidence="8">
    <location>
        <begin position="187"/>
        <end position="207"/>
    </location>
</feature>
<protein>
    <submittedName>
        <fullName evidence="11">CDS102</fullName>
    </submittedName>
</protein>
<reference evidence="11 12" key="1">
    <citation type="submission" date="2018-06" db="EMBL/GenBank/DDBJ databases">
        <authorList>
            <consortium name="Pathogen Informatics"/>
            <person name="Doyle S."/>
        </authorList>
    </citation>
    <scope>NUCLEOTIDE SEQUENCE [LARGE SCALE GENOMIC DNA]</scope>
    <source>
        <strain evidence="11 12">NCTC13350</strain>
    </source>
</reference>
<dbReference type="GO" id="GO:0005886">
    <property type="term" value="C:plasma membrane"/>
    <property type="evidence" value="ECO:0007669"/>
    <property type="project" value="UniProtKB-SubCell"/>
</dbReference>
<feature type="transmembrane region" description="Helical" evidence="8">
    <location>
        <begin position="151"/>
        <end position="175"/>
    </location>
</feature>
<dbReference type="SUPFAM" id="SSF90123">
    <property type="entry name" value="ABC transporter transmembrane region"/>
    <property type="match status" value="1"/>
</dbReference>
<dbReference type="SMART" id="SM00382">
    <property type="entry name" value="AAA"/>
    <property type="match status" value="1"/>
</dbReference>
<dbReference type="Gene3D" id="1.20.1560.10">
    <property type="entry name" value="ABC transporter type 1, transmembrane domain"/>
    <property type="match status" value="1"/>
</dbReference>
<organism evidence="11 12">
    <name type="scientific">Pannonibacter phragmitetus</name>
    <dbReference type="NCBI Taxonomy" id="121719"/>
    <lineage>
        <taxon>Bacteria</taxon>
        <taxon>Pseudomonadati</taxon>
        <taxon>Pseudomonadota</taxon>
        <taxon>Alphaproteobacteria</taxon>
        <taxon>Hyphomicrobiales</taxon>
        <taxon>Stappiaceae</taxon>
        <taxon>Pannonibacter</taxon>
    </lineage>
</organism>
<dbReference type="SUPFAM" id="SSF52540">
    <property type="entry name" value="P-loop containing nucleoside triphosphate hydrolases"/>
    <property type="match status" value="1"/>
</dbReference>
<dbReference type="GO" id="GO:0016887">
    <property type="term" value="F:ATP hydrolysis activity"/>
    <property type="evidence" value="ECO:0007669"/>
    <property type="project" value="InterPro"/>
</dbReference>
<keyword evidence="7 8" id="KW-0472">Membrane</keyword>
<evidence type="ECO:0000313" key="11">
    <source>
        <dbReference type="EMBL" id="SUC82774.1"/>
    </source>
</evidence>
<dbReference type="Gene3D" id="3.40.50.300">
    <property type="entry name" value="P-loop containing nucleotide triphosphate hydrolases"/>
    <property type="match status" value="1"/>
</dbReference>
<dbReference type="Pfam" id="PF00005">
    <property type="entry name" value="ABC_tran"/>
    <property type="match status" value="1"/>
</dbReference>
<dbReference type="OrthoDB" id="9810134at2"/>
<dbReference type="InterPro" id="IPR050835">
    <property type="entry name" value="ABC_transporter_sub-D"/>
</dbReference>
<evidence type="ECO:0000259" key="9">
    <source>
        <dbReference type="PROSITE" id="PS50893"/>
    </source>
</evidence>
<evidence type="ECO:0000256" key="7">
    <source>
        <dbReference type="ARBA" id="ARBA00023136"/>
    </source>
</evidence>
<comment type="subcellular location">
    <subcellularLocation>
        <location evidence="1">Cell membrane</location>
        <topology evidence="1">Multi-pass membrane protein</topology>
    </subcellularLocation>
</comment>
<evidence type="ECO:0000259" key="10">
    <source>
        <dbReference type="PROSITE" id="PS50929"/>
    </source>
</evidence>
<dbReference type="PROSITE" id="PS50929">
    <property type="entry name" value="ABC_TM1F"/>
    <property type="match status" value="1"/>
</dbReference>
<dbReference type="InterPro" id="IPR011527">
    <property type="entry name" value="ABC1_TM_dom"/>
</dbReference>
<dbReference type="InterPro" id="IPR036640">
    <property type="entry name" value="ABC1_TM_sf"/>
</dbReference>
<dbReference type="Pfam" id="PF06472">
    <property type="entry name" value="ABC_membrane_2"/>
    <property type="match status" value="1"/>
</dbReference>
<keyword evidence="2" id="KW-0813">Transport</keyword>
<name>A0A379HJU3_9HYPH</name>
<evidence type="ECO:0000256" key="8">
    <source>
        <dbReference type="SAM" id="Phobius"/>
    </source>
</evidence>
<gene>
    <name evidence="11" type="primary">yddA</name>
    <name evidence="11" type="ORF">NCTC13350_04267</name>
</gene>
<evidence type="ECO:0000256" key="2">
    <source>
        <dbReference type="ARBA" id="ARBA00022448"/>
    </source>
</evidence>
<dbReference type="InterPro" id="IPR027417">
    <property type="entry name" value="P-loop_NTPase"/>
</dbReference>
<evidence type="ECO:0000256" key="6">
    <source>
        <dbReference type="ARBA" id="ARBA00022989"/>
    </source>
</evidence>
<evidence type="ECO:0000313" key="12">
    <source>
        <dbReference type="Proteomes" id="UP000255000"/>
    </source>
</evidence>
<dbReference type="GO" id="GO:0140359">
    <property type="term" value="F:ABC-type transporter activity"/>
    <property type="evidence" value="ECO:0007669"/>
    <property type="project" value="InterPro"/>
</dbReference>
<evidence type="ECO:0000256" key="4">
    <source>
        <dbReference type="ARBA" id="ARBA00022741"/>
    </source>
</evidence>
<proteinExistence type="predicted"/>
<evidence type="ECO:0000256" key="3">
    <source>
        <dbReference type="ARBA" id="ARBA00022692"/>
    </source>
</evidence>
<evidence type="ECO:0000256" key="1">
    <source>
        <dbReference type="ARBA" id="ARBA00004651"/>
    </source>
</evidence>
<dbReference type="InterPro" id="IPR003593">
    <property type="entry name" value="AAA+_ATPase"/>
</dbReference>
<dbReference type="RefSeq" id="WP_019965452.1">
    <property type="nucleotide sequence ID" value="NZ_UGSK01000002.1"/>
</dbReference>
<keyword evidence="4" id="KW-0547">Nucleotide-binding</keyword>
<feature type="transmembrane region" description="Helical" evidence="8">
    <location>
        <begin position="21"/>
        <end position="46"/>
    </location>
</feature>
<dbReference type="EMBL" id="UGSK01000002">
    <property type="protein sequence ID" value="SUC82774.1"/>
    <property type="molecule type" value="Genomic_DNA"/>
</dbReference>
<keyword evidence="3 8" id="KW-0812">Transmembrane</keyword>
<dbReference type="PROSITE" id="PS50893">
    <property type="entry name" value="ABC_TRANSPORTER_2"/>
    <property type="match status" value="1"/>
</dbReference>
<dbReference type="AlphaFoldDB" id="A0A379HJU3"/>
<evidence type="ECO:0000256" key="5">
    <source>
        <dbReference type="ARBA" id="ARBA00022840"/>
    </source>
</evidence>
<dbReference type="Proteomes" id="UP000255000">
    <property type="component" value="Unassembled WGS sequence"/>
</dbReference>
<accession>A0A379HJU3</accession>
<feature type="transmembrane region" description="Helical" evidence="8">
    <location>
        <begin position="66"/>
        <end position="88"/>
    </location>
</feature>
<dbReference type="InterPro" id="IPR003439">
    <property type="entry name" value="ABC_transporter-like_ATP-bd"/>
</dbReference>
<keyword evidence="6 8" id="KW-1133">Transmembrane helix</keyword>
<dbReference type="GO" id="GO:0005524">
    <property type="term" value="F:ATP binding"/>
    <property type="evidence" value="ECO:0007669"/>
    <property type="project" value="UniProtKB-KW"/>
</dbReference>
<dbReference type="PANTHER" id="PTHR11384:SF59">
    <property type="entry name" value="LYSOSOMAL COBALAMIN TRANSPORTER ABCD4"/>
    <property type="match status" value="1"/>
</dbReference>